<dbReference type="InterPro" id="IPR002067">
    <property type="entry name" value="MCP"/>
</dbReference>
<evidence type="ECO:0000256" key="3">
    <source>
        <dbReference type="ARBA" id="ARBA00022692"/>
    </source>
</evidence>
<dbReference type="InterPro" id="IPR018108">
    <property type="entry name" value="MCP_transmembrane"/>
</dbReference>
<dbReference type="GO" id="GO:0015748">
    <property type="term" value="P:organophosphate ester transport"/>
    <property type="evidence" value="ECO:0007669"/>
    <property type="project" value="UniProtKB-ARBA"/>
</dbReference>
<evidence type="ECO:0000256" key="8">
    <source>
        <dbReference type="SAM" id="MobiDB-lite"/>
    </source>
</evidence>
<dbReference type="SUPFAM" id="SSF103506">
    <property type="entry name" value="Mitochondrial carrier"/>
    <property type="match status" value="1"/>
</dbReference>
<evidence type="ECO:0000313" key="10">
    <source>
        <dbReference type="Proteomes" id="UP000604825"/>
    </source>
</evidence>
<feature type="repeat" description="Solcar" evidence="6">
    <location>
        <begin position="78"/>
        <end position="162"/>
    </location>
</feature>
<dbReference type="PROSITE" id="PS50920">
    <property type="entry name" value="SOLCAR"/>
    <property type="match status" value="2"/>
</dbReference>
<evidence type="ECO:0000256" key="6">
    <source>
        <dbReference type="PROSITE-ProRule" id="PRU00282"/>
    </source>
</evidence>
<dbReference type="PANTHER" id="PTHR24089">
    <property type="entry name" value="SOLUTE CARRIER FAMILY 25"/>
    <property type="match status" value="1"/>
</dbReference>
<protein>
    <submittedName>
        <fullName evidence="9">Uncharacterized protein</fullName>
    </submittedName>
</protein>
<proteinExistence type="inferred from homology"/>
<feature type="repeat" description="Solcar" evidence="6">
    <location>
        <begin position="172"/>
        <end position="241"/>
    </location>
</feature>
<dbReference type="InterPro" id="IPR023395">
    <property type="entry name" value="MCP_dom_sf"/>
</dbReference>
<accession>A0A811RS87</accession>
<evidence type="ECO:0000256" key="5">
    <source>
        <dbReference type="ARBA" id="ARBA00023136"/>
    </source>
</evidence>
<evidence type="ECO:0000313" key="9">
    <source>
        <dbReference type="EMBL" id="CAD6272687.1"/>
    </source>
</evidence>
<comment type="subcellular location">
    <subcellularLocation>
        <location evidence="1">Membrane</location>
        <topology evidence="1">Multi-pass membrane protein</topology>
    </subcellularLocation>
</comment>
<dbReference type="PRINTS" id="PR00926">
    <property type="entry name" value="MITOCARRIER"/>
</dbReference>
<reference evidence="9" key="1">
    <citation type="submission" date="2020-10" db="EMBL/GenBank/DDBJ databases">
        <authorList>
            <person name="Han B."/>
            <person name="Lu T."/>
            <person name="Zhao Q."/>
            <person name="Huang X."/>
            <person name="Zhao Y."/>
        </authorList>
    </citation>
    <scope>NUCLEOTIDE SEQUENCE</scope>
</reference>
<keyword evidence="10" id="KW-1185">Reference proteome</keyword>
<name>A0A811RS87_9POAL</name>
<keyword evidence="2 7" id="KW-0813">Transport</keyword>
<evidence type="ECO:0000256" key="1">
    <source>
        <dbReference type="ARBA" id="ARBA00004141"/>
    </source>
</evidence>
<feature type="region of interest" description="Disordered" evidence="8">
    <location>
        <begin position="1"/>
        <end position="34"/>
    </location>
</feature>
<evidence type="ECO:0000256" key="4">
    <source>
        <dbReference type="ARBA" id="ARBA00022737"/>
    </source>
</evidence>
<dbReference type="GO" id="GO:0016020">
    <property type="term" value="C:membrane"/>
    <property type="evidence" value="ECO:0007669"/>
    <property type="project" value="UniProtKB-SubCell"/>
</dbReference>
<dbReference type="Pfam" id="PF00153">
    <property type="entry name" value="Mito_carr"/>
    <property type="match status" value="2"/>
</dbReference>
<dbReference type="AlphaFoldDB" id="A0A811RS87"/>
<comment type="caution">
    <text evidence="9">The sequence shown here is derived from an EMBL/GenBank/DDBJ whole genome shotgun (WGS) entry which is preliminary data.</text>
</comment>
<dbReference type="Proteomes" id="UP000604825">
    <property type="component" value="Unassembled WGS sequence"/>
</dbReference>
<dbReference type="OrthoDB" id="270584at2759"/>
<dbReference type="GO" id="GO:0015711">
    <property type="term" value="P:organic anion transport"/>
    <property type="evidence" value="ECO:0007669"/>
    <property type="project" value="UniProtKB-ARBA"/>
</dbReference>
<keyword evidence="5 6" id="KW-0472">Membrane</keyword>
<gene>
    <name evidence="9" type="ORF">NCGR_LOCUS55960</name>
</gene>
<dbReference type="Gene3D" id="1.50.40.10">
    <property type="entry name" value="Mitochondrial carrier domain"/>
    <property type="match status" value="1"/>
</dbReference>
<keyword evidence="4" id="KW-0677">Repeat</keyword>
<keyword evidence="3 6" id="KW-0812">Transmembrane</keyword>
<sequence length="241" mass="26702">MAVTPLRTAEAAEGHDCVDPDPIWKSSERRQQRSRPRGLRPRLCSCLFWQRQQLPSCFFAFDTANKFLTPKSGEERKIPVPPSLVAGAFAGVSSTLCTYPLELIKTRLTIQRGVYDNFLDAFVKIIRDEEPTELYRGLTPSLIGVVPYAATNYFAYDTLKKVYRKVFKTNEIGNIPTLLIGSAAGAISSTATFPLEVARKHMQVGAVGGKKVYKNMLHALLSILEDEGVGGLYREGWGQAS</sequence>
<evidence type="ECO:0000256" key="7">
    <source>
        <dbReference type="RuleBase" id="RU000488"/>
    </source>
</evidence>
<comment type="similarity">
    <text evidence="7">Belongs to the mitochondrial carrier (TC 2.A.29) family.</text>
</comment>
<dbReference type="EMBL" id="CAJGYO010000016">
    <property type="protein sequence ID" value="CAD6272687.1"/>
    <property type="molecule type" value="Genomic_DNA"/>
</dbReference>
<organism evidence="9 10">
    <name type="scientific">Miscanthus lutarioriparius</name>
    <dbReference type="NCBI Taxonomy" id="422564"/>
    <lineage>
        <taxon>Eukaryota</taxon>
        <taxon>Viridiplantae</taxon>
        <taxon>Streptophyta</taxon>
        <taxon>Embryophyta</taxon>
        <taxon>Tracheophyta</taxon>
        <taxon>Spermatophyta</taxon>
        <taxon>Magnoliopsida</taxon>
        <taxon>Liliopsida</taxon>
        <taxon>Poales</taxon>
        <taxon>Poaceae</taxon>
        <taxon>PACMAD clade</taxon>
        <taxon>Panicoideae</taxon>
        <taxon>Andropogonodae</taxon>
        <taxon>Andropogoneae</taxon>
        <taxon>Saccharinae</taxon>
        <taxon>Miscanthus</taxon>
    </lineage>
</organism>
<evidence type="ECO:0000256" key="2">
    <source>
        <dbReference type="ARBA" id="ARBA00022448"/>
    </source>
</evidence>
<dbReference type="GO" id="GO:0055085">
    <property type="term" value="P:transmembrane transport"/>
    <property type="evidence" value="ECO:0007669"/>
    <property type="project" value="InterPro"/>
</dbReference>